<dbReference type="PROSITE" id="PS00109">
    <property type="entry name" value="PROTEIN_KINASE_TYR"/>
    <property type="match status" value="1"/>
</dbReference>
<dbReference type="AlphaFoldDB" id="B3XVX1"/>
<dbReference type="EMBL" id="AB098184">
    <property type="protein sequence ID" value="BAG55506.1"/>
    <property type="molecule type" value="mRNA"/>
</dbReference>
<organism evidence="13">
    <name type="scientific">Monosiga ovata</name>
    <dbReference type="NCBI Taxonomy" id="81526"/>
    <lineage>
        <taxon>Eukaryota</taxon>
        <taxon>Choanoflagellata</taxon>
        <taxon>Craspedida</taxon>
        <taxon>Salpingoecidae</taxon>
        <taxon>Monosiga</taxon>
    </lineage>
</organism>
<evidence type="ECO:0000256" key="7">
    <source>
        <dbReference type="ARBA" id="ARBA00023137"/>
    </source>
</evidence>
<dbReference type="EC" id="2.7.10.2" evidence="1"/>
<dbReference type="SUPFAM" id="SSF56112">
    <property type="entry name" value="Protein kinase-like (PK-like)"/>
    <property type="match status" value="2"/>
</dbReference>
<evidence type="ECO:0000256" key="10">
    <source>
        <dbReference type="PROSITE-ProRule" id="PRU10141"/>
    </source>
</evidence>
<keyword evidence="6 10" id="KW-0067">ATP-binding</keyword>
<name>B3XVX1_9EUKA</name>
<dbReference type="GO" id="GO:0071944">
    <property type="term" value="C:cell periphery"/>
    <property type="evidence" value="ECO:0007669"/>
    <property type="project" value="UniProtKB-ARBA"/>
</dbReference>
<dbReference type="PROSITE" id="PS00107">
    <property type="entry name" value="PROTEIN_KINASE_ATP"/>
    <property type="match status" value="1"/>
</dbReference>
<sequence length="835" mass="91016">SGLVCPAVIAVSASGITAHFAGNPDAQIAPFRSVTRVVVQRGAVDILFAGQSVPDRVDVPSAAAAMALGTAINGYCVAQGGVAVLQNLIGALPVSEGYDYTPWLALTDCAASYGLLGRDAAEALLQRLSPKDGSYLVRQTDKPTPDDRFPGAMAHFVVSVLHKGRGQHLLIRKFPSGKYGIDDGLRYRTLAELVDHYRHGRDGLCCELRENVFLLDQARPNDAGRIISAIKTRFAKLSAAAPAQSRSSSSSSLPKPASLESAVILSKYISTSTKLGEGEFGTVLKGVLTKPGQSPIAVAVKALKIGADDNELRKEALTMVNLDHPNVVRMLGVCTDSPTLQLVVELLPNGAINSYLRAHETSIQLGQLMSFITQIAEGMLYLEGMHVIHRDLAARNVLVGERDMVKISDFGMSKSSDYYTAEKRGKWPLKWYAPESIKFKKFTHKSDVWSFGVTSWEVMSFGAKPYQGLTGLQVHQSVEQGGRLDCPEICPDEVYELMLDCWTEDAARRPSFEIVRDRLRALSSVHKSAGSDYQNIYASQLVYDMLETTAELTVDEEEEMALRNMLTINGAVINPARLLLGACVCVGPYSRAFKGTYGRDPVIVKAMRQKREARKLSEVLAKIEGVQKAPHRNLVILHGPASLPDLGLVIVAEAVALGPLDAYIRRTPALTLDHCARFITQIASGLAFLHKHGIVHSDLAARHVFVASAAEVKIGGYGLTRKLNGSRHYRGLTEDRCPIKWVAPECLVTGSFSPATDVWSFGVTVWEILSRGEEPYGDMTGVKVISMLEKGDRMLPPRGCPMVYADLMDACWQRVPQARPPMAKVYETCRAQKAD</sequence>
<dbReference type="PROSITE" id="PS50001">
    <property type="entry name" value="SH2"/>
    <property type="match status" value="1"/>
</dbReference>
<keyword evidence="9" id="KW-0727">SH2 domain</keyword>
<evidence type="ECO:0000313" key="13">
    <source>
        <dbReference type="EMBL" id="BAG55506.1"/>
    </source>
</evidence>
<evidence type="ECO:0000259" key="12">
    <source>
        <dbReference type="PROSITE" id="PS50011"/>
    </source>
</evidence>
<evidence type="ECO:0000256" key="5">
    <source>
        <dbReference type="ARBA" id="ARBA00022777"/>
    </source>
</evidence>
<dbReference type="PROSITE" id="PS50011">
    <property type="entry name" value="PROTEIN_KINASE_DOM"/>
    <property type="match status" value="2"/>
</dbReference>
<keyword evidence="3" id="KW-0808">Transferase</keyword>
<dbReference type="Pfam" id="PF00017">
    <property type="entry name" value="SH2"/>
    <property type="match status" value="1"/>
</dbReference>
<dbReference type="InterPro" id="IPR050198">
    <property type="entry name" value="Non-receptor_tyrosine_kinases"/>
</dbReference>
<dbReference type="PRINTS" id="PR00109">
    <property type="entry name" value="TYRKINASE"/>
</dbReference>
<dbReference type="InterPro" id="IPR000719">
    <property type="entry name" value="Prot_kinase_dom"/>
</dbReference>
<keyword evidence="5 13" id="KW-0418">Kinase</keyword>
<dbReference type="InterPro" id="IPR017441">
    <property type="entry name" value="Protein_kinase_ATP_BS"/>
</dbReference>
<dbReference type="GO" id="GO:0004715">
    <property type="term" value="F:non-membrane spanning protein tyrosine kinase activity"/>
    <property type="evidence" value="ECO:0007669"/>
    <property type="project" value="UniProtKB-EC"/>
</dbReference>
<dbReference type="GO" id="GO:0007165">
    <property type="term" value="P:signal transduction"/>
    <property type="evidence" value="ECO:0007669"/>
    <property type="project" value="UniProtKB-ARBA"/>
</dbReference>
<evidence type="ECO:0000256" key="4">
    <source>
        <dbReference type="ARBA" id="ARBA00022741"/>
    </source>
</evidence>
<protein>
    <recommendedName>
        <fullName evidence="1">non-specific protein-tyrosine kinase</fullName>
        <ecNumber evidence="1">2.7.10.2</ecNumber>
    </recommendedName>
</protein>
<feature type="domain" description="SH2" evidence="11">
    <location>
        <begin position="111"/>
        <end position="212"/>
    </location>
</feature>
<feature type="binding site" evidence="10">
    <location>
        <position position="301"/>
    </location>
    <ligand>
        <name>ATP</name>
        <dbReference type="ChEBI" id="CHEBI:30616"/>
    </ligand>
</feature>
<dbReference type="InterPro" id="IPR008266">
    <property type="entry name" value="Tyr_kinase_AS"/>
</dbReference>
<dbReference type="InterPro" id="IPR020635">
    <property type="entry name" value="Tyr_kinase_cat_dom"/>
</dbReference>
<evidence type="ECO:0000259" key="11">
    <source>
        <dbReference type="PROSITE" id="PS50001"/>
    </source>
</evidence>
<keyword evidence="2" id="KW-0597">Phosphoprotein</keyword>
<dbReference type="SMART" id="SM00252">
    <property type="entry name" value="SH2"/>
    <property type="match status" value="1"/>
</dbReference>
<dbReference type="SMART" id="SM00219">
    <property type="entry name" value="TyrKc"/>
    <property type="match status" value="2"/>
</dbReference>
<dbReference type="InterPro" id="IPR011009">
    <property type="entry name" value="Kinase-like_dom_sf"/>
</dbReference>
<keyword evidence="7" id="KW-0829">Tyrosine-protein kinase</keyword>
<evidence type="ECO:0000256" key="3">
    <source>
        <dbReference type="ARBA" id="ARBA00022679"/>
    </source>
</evidence>
<dbReference type="Gene3D" id="1.10.510.10">
    <property type="entry name" value="Transferase(Phosphotransferase) domain 1"/>
    <property type="match status" value="2"/>
</dbReference>
<keyword evidence="4 10" id="KW-0547">Nucleotide-binding</keyword>
<proteinExistence type="evidence at transcript level"/>
<dbReference type="CDD" id="cd00192">
    <property type="entry name" value="PTKc"/>
    <property type="match status" value="1"/>
</dbReference>
<accession>B3XVX1</accession>
<dbReference type="SUPFAM" id="SSF55550">
    <property type="entry name" value="SH2 domain"/>
    <property type="match status" value="1"/>
</dbReference>
<reference evidence="13" key="1">
    <citation type="journal article" date="2008" name="FEBS Lett.">
        <title>Ancient divergence of animal protein tyrosine kinase genes demonstrated by a gene family tree including choanoflagellate genes.</title>
        <authorList>
            <person name="Suga H."/>
            <person name="Sasaki G."/>
            <person name="Kuma K."/>
            <person name="Nishiyori H."/>
            <person name="Hirose N."/>
            <person name="Su Z.H."/>
            <person name="Iwabe N."/>
            <person name="Miyata T."/>
        </authorList>
    </citation>
    <scope>NUCLEOTIDE SEQUENCE</scope>
</reference>
<feature type="domain" description="Protein kinase" evidence="12">
    <location>
        <begin position="578"/>
        <end position="835"/>
    </location>
</feature>
<dbReference type="InterPro" id="IPR000980">
    <property type="entry name" value="SH2"/>
</dbReference>
<feature type="domain" description="Protein kinase" evidence="12">
    <location>
        <begin position="269"/>
        <end position="529"/>
    </location>
</feature>
<dbReference type="Pfam" id="PF07714">
    <property type="entry name" value="PK_Tyr_Ser-Thr"/>
    <property type="match status" value="2"/>
</dbReference>
<dbReference type="GO" id="GO:0005524">
    <property type="term" value="F:ATP binding"/>
    <property type="evidence" value="ECO:0007669"/>
    <property type="project" value="UniProtKB-UniRule"/>
</dbReference>
<evidence type="ECO:0000256" key="9">
    <source>
        <dbReference type="PROSITE-ProRule" id="PRU00191"/>
    </source>
</evidence>
<evidence type="ECO:0000256" key="8">
    <source>
        <dbReference type="ARBA" id="ARBA00051245"/>
    </source>
</evidence>
<evidence type="ECO:0000256" key="1">
    <source>
        <dbReference type="ARBA" id="ARBA00011903"/>
    </source>
</evidence>
<evidence type="ECO:0000256" key="2">
    <source>
        <dbReference type="ARBA" id="ARBA00022553"/>
    </source>
</evidence>
<feature type="non-terminal residue" evidence="13">
    <location>
        <position position="1"/>
    </location>
</feature>
<dbReference type="InterPro" id="IPR036860">
    <property type="entry name" value="SH2_dom_sf"/>
</dbReference>
<evidence type="ECO:0000256" key="6">
    <source>
        <dbReference type="ARBA" id="ARBA00022840"/>
    </source>
</evidence>
<dbReference type="PANTHER" id="PTHR24418">
    <property type="entry name" value="TYROSINE-PROTEIN KINASE"/>
    <property type="match status" value="1"/>
</dbReference>
<dbReference type="Gene3D" id="3.30.505.10">
    <property type="entry name" value="SH2 domain"/>
    <property type="match status" value="1"/>
</dbReference>
<dbReference type="InterPro" id="IPR001245">
    <property type="entry name" value="Ser-Thr/Tyr_kinase_cat_dom"/>
</dbReference>
<dbReference type="FunFam" id="1.10.510.10:FF:000027">
    <property type="entry name" value="Receptor protein-tyrosine kinase"/>
    <property type="match status" value="1"/>
</dbReference>
<gene>
    <name evidence="13" type="primary">MoPTK-y</name>
</gene>
<comment type="catalytic activity">
    <reaction evidence="8">
        <text>L-tyrosyl-[protein] + ATP = O-phospho-L-tyrosyl-[protein] + ADP + H(+)</text>
        <dbReference type="Rhea" id="RHEA:10596"/>
        <dbReference type="Rhea" id="RHEA-COMP:10136"/>
        <dbReference type="Rhea" id="RHEA-COMP:20101"/>
        <dbReference type="ChEBI" id="CHEBI:15378"/>
        <dbReference type="ChEBI" id="CHEBI:30616"/>
        <dbReference type="ChEBI" id="CHEBI:46858"/>
        <dbReference type="ChEBI" id="CHEBI:61978"/>
        <dbReference type="ChEBI" id="CHEBI:456216"/>
        <dbReference type="EC" id="2.7.10.2"/>
    </reaction>
</comment>